<name>A0AAV1JY34_9NEOP</name>
<comment type="similarity">
    <text evidence="1">Belongs to the sulfotransferase 1 family.</text>
</comment>
<dbReference type="EMBL" id="CAVLEF010000218">
    <property type="protein sequence ID" value="CAK1553336.1"/>
    <property type="molecule type" value="Genomic_DNA"/>
</dbReference>
<accession>A0AAV1JY34</accession>
<dbReference type="Proteomes" id="UP001497472">
    <property type="component" value="Unassembled WGS sequence"/>
</dbReference>
<dbReference type="InterPro" id="IPR027417">
    <property type="entry name" value="P-loop_NTPase"/>
</dbReference>
<reference evidence="4 5" key="1">
    <citation type="submission" date="2023-11" db="EMBL/GenBank/DDBJ databases">
        <authorList>
            <person name="Okamura Y."/>
        </authorList>
    </citation>
    <scope>NUCLEOTIDE SEQUENCE [LARGE SCALE GENOMIC DNA]</scope>
</reference>
<dbReference type="InterPro" id="IPR000863">
    <property type="entry name" value="Sulfotransferase_dom"/>
</dbReference>
<dbReference type="SUPFAM" id="SSF52540">
    <property type="entry name" value="P-loop containing nucleoside triphosphate hydrolases"/>
    <property type="match status" value="1"/>
</dbReference>
<feature type="domain" description="Sulfotransferase" evidence="3">
    <location>
        <begin position="54"/>
        <end position="317"/>
    </location>
</feature>
<comment type="caution">
    <text evidence="4">The sequence shown here is derived from an EMBL/GenBank/DDBJ whole genome shotgun (WGS) entry which is preliminary data.</text>
</comment>
<keyword evidence="2" id="KW-0808">Transferase</keyword>
<keyword evidence="5" id="KW-1185">Reference proteome</keyword>
<protein>
    <recommendedName>
        <fullName evidence="3">Sulfotransferase domain-containing protein</fullName>
    </recommendedName>
</protein>
<dbReference type="AlphaFoldDB" id="A0AAV1JY34"/>
<evidence type="ECO:0000256" key="2">
    <source>
        <dbReference type="ARBA" id="ARBA00022679"/>
    </source>
</evidence>
<proteinExistence type="inferred from homology"/>
<evidence type="ECO:0000313" key="4">
    <source>
        <dbReference type="EMBL" id="CAK1553336.1"/>
    </source>
</evidence>
<dbReference type="GO" id="GO:0008146">
    <property type="term" value="F:sulfotransferase activity"/>
    <property type="evidence" value="ECO:0007669"/>
    <property type="project" value="InterPro"/>
</dbReference>
<dbReference type="Gene3D" id="3.40.50.300">
    <property type="entry name" value="P-loop containing nucleotide triphosphate hydrolases"/>
    <property type="match status" value="1"/>
</dbReference>
<sequence>MEEGNYEFPYVIEEANSQSIQSKMKPVTVGPKRYRFPGAYSILGPQFYNFEIRPNDIFLVGLPRSGTTWSQETIWLLNNNLDYEKAKANIISDRFPLLDLQLLTSQIFESSSASTVKGFESPLKWLPDAPSPRFIKSHLPLSLLPPKLLDTTKVVYVARDPRDMAVSFYKFLKLMFLKDNIDFKTFWDLFSQEKICWTPNFDHIKEAWALRDHPNLLFVTYEEMSADLPSTLHCLATFFGKQLNDDQMRELHEHLRFENFKKNKAVNRESTYKAIGFIDDGEHSFVRRGKAGGWQDYFDEDLIAHAKKWMAENLAGSDLPFSI</sequence>
<evidence type="ECO:0000259" key="3">
    <source>
        <dbReference type="Pfam" id="PF00685"/>
    </source>
</evidence>
<evidence type="ECO:0000313" key="5">
    <source>
        <dbReference type="Proteomes" id="UP001497472"/>
    </source>
</evidence>
<evidence type="ECO:0000256" key="1">
    <source>
        <dbReference type="ARBA" id="ARBA00005771"/>
    </source>
</evidence>
<dbReference type="PANTHER" id="PTHR11783">
    <property type="entry name" value="SULFOTRANSFERASE SULT"/>
    <property type="match status" value="1"/>
</dbReference>
<organism evidence="4 5">
    <name type="scientific">Leptosia nina</name>
    <dbReference type="NCBI Taxonomy" id="320188"/>
    <lineage>
        <taxon>Eukaryota</taxon>
        <taxon>Metazoa</taxon>
        <taxon>Ecdysozoa</taxon>
        <taxon>Arthropoda</taxon>
        <taxon>Hexapoda</taxon>
        <taxon>Insecta</taxon>
        <taxon>Pterygota</taxon>
        <taxon>Neoptera</taxon>
        <taxon>Endopterygota</taxon>
        <taxon>Lepidoptera</taxon>
        <taxon>Glossata</taxon>
        <taxon>Ditrysia</taxon>
        <taxon>Papilionoidea</taxon>
        <taxon>Pieridae</taxon>
        <taxon>Pierinae</taxon>
        <taxon>Leptosia</taxon>
    </lineage>
</organism>
<dbReference type="Pfam" id="PF00685">
    <property type="entry name" value="Sulfotransfer_1"/>
    <property type="match status" value="1"/>
</dbReference>
<gene>
    <name evidence="4" type="ORF">LNINA_LOCUS12342</name>
</gene>